<protein>
    <submittedName>
        <fullName evidence="3">Magnesium chelatase</fullName>
    </submittedName>
</protein>
<dbReference type="SUPFAM" id="SSF54211">
    <property type="entry name" value="Ribosomal protein S5 domain 2-like"/>
    <property type="match status" value="1"/>
</dbReference>
<dbReference type="InterPro" id="IPR045006">
    <property type="entry name" value="CHLI-like"/>
</dbReference>
<evidence type="ECO:0000259" key="2">
    <source>
        <dbReference type="SMART" id="SM00382"/>
    </source>
</evidence>
<dbReference type="InterPro" id="IPR014721">
    <property type="entry name" value="Ribsml_uS5_D2-typ_fold_subgr"/>
</dbReference>
<evidence type="ECO:0000313" key="4">
    <source>
        <dbReference type="Proteomes" id="UP000177067"/>
    </source>
</evidence>
<dbReference type="InterPro" id="IPR020568">
    <property type="entry name" value="Ribosomal_Su5_D2-typ_SF"/>
</dbReference>
<accession>A0A1F6LKD7</accession>
<dbReference type="NCBIfam" id="TIGR00368">
    <property type="entry name" value="YifB family Mg chelatase-like AAA ATPase"/>
    <property type="match status" value="1"/>
</dbReference>
<dbReference type="InterPro" id="IPR003593">
    <property type="entry name" value="AAA+_ATPase"/>
</dbReference>
<dbReference type="InterPro" id="IPR000523">
    <property type="entry name" value="Mg_chelatse_chII-like_cat_dom"/>
</dbReference>
<comment type="caution">
    <text evidence="3">The sequence shown here is derived from an EMBL/GenBank/DDBJ whole genome shotgun (WGS) entry which is preliminary data.</text>
</comment>
<dbReference type="Gene3D" id="3.30.230.10">
    <property type="match status" value="1"/>
</dbReference>
<dbReference type="GO" id="GO:0005524">
    <property type="term" value="F:ATP binding"/>
    <property type="evidence" value="ECO:0007669"/>
    <property type="project" value="InterPro"/>
</dbReference>
<feature type="domain" description="AAA+ ATPase" evidence="2">
    <location>
        <begin position="214"/>
        <end position="397"/>
    </location>
</feature>
<gene>
    <name evidence="3" type="ORF">A2725_02440</name>
</gene>
<name>A0A1F6LKD7_9BACT</name>
<dbReference type="InterPro" id="IPR025158">
    <property type="entry name" value="Mg_chelat-rel_C"/>
</dbReference>
<dbReference type="Pfam" id="PF13541">
    <property type="entry name" value="ChlI"/>
    <property type="match status" value="1"/>
</dbReference>
<comment type="similarity">
    <text evidence="1">Belongs to the Mg-chelatase subunits D/I family. ComM subfamily.</text>
</comment>
<dbReference type="PANTHER" id="PTHR32039:SF7">
    <property type="entry name" value="COMPETENCE PROTEIN COMM"/>
    <property type="match status" value="1"/>
</dbReference>
<evidence type="ECO:0000313" key="3">
    <source>
        <dbReference type="EMBL" id="OGH59851.1"/>
    </source>
</evidence>
<dbReference type="Proteomes" id="UP000177067">
    <property type="component" value="Unassembled WGS sequence"/>
</dbReference>
<evidence type="ECO:0000256" key="1">
    <source>
        <dbReference type="ARBA" id="ARBA00006354"/>
    </source>
</evidence>
<dbReference type="SMART" id="SM00382">
    <property type="entry name" value="AAA"/>
    <property type="match status" value="1"/>
</dbReference>
<dbReference type="PANTHER" id="PTHR32039">
    <property type="entry name" value="MAGNESIUM-CHELATASE SUBUNIT CHLI"/>
    <property type="match status" value="1"/>
</dbReference>
<dbReference type="EMBL" id="MFPS01000006">
    <property type="protein sequence ID" value="OGH59851.1"/>
    <property type="molecule type" value="Genomic_DNA"/>
</dbReference>
<sequence length="507" mass="56350">MFIKINSIAVIGLECAPVDVEIDISGSWPGFQIVGLPDTAIQEAKERIRTAWKNSGLDFPSNNRIVINLAPADVRKEGASYDLPMALGMYMASEKKNFINIKDSLFIGELALDGTLRHTHGILPSAIYAAKHGFKKIFLPSSNAREASLIAGIEVYPLQTFKDLLMHLNNEKIIEPMPPENIDLLFADENYEMDMAYIKGQEFVKRALEISASGAHNILLSGPPGSGKTLLARTLPSIMPSFTNEEAIEVTKIYSVVGLLPSNTPLIVQRPFRAPHHSASGVALVGGGRYPRPGEISLAHRGVLFLDEFPEFPRMVLENLRQPLEDGIVTISRAQGTLAFPAQFTLVASQNPCPCGYFSDPDKQCLCSTTQISNYKKKISGPLLDRIDLHIEVPRVDFNKLSNDELSESSSSIKERVIEARARQTNRFKNLPISTNTEMKNKEIKEFCKLENDSIDLMRQAVNKLHLSARSYHRILKLARTIADLNASDQIRTPHIAEALQYRCKSE</sequence>
<dbReference type="Pfam" id="PF01078">
    <property type="entry name" value="Mg_chelatase"/>
    <property type="match status" value="1"/>
</dbReference>
<dbReference type="SUPFAM" id="SSF52540">
    <property type="entry name" value="P-loop containing nucleoside triphosphate hydrolases"/>
    <property type="match status" value="1"/>
</dbReference>
<dbReference type="Gene3D" id="3.40.50.300">
    <property type="entry name" value="P-loop containing nucleotide triphosphate hydrolases"/>
    <property type="match status" value="1"/>
</dbReference>
<reference evidence="3 4" key="1">
    <citation type="journal article" date="2016" name="Nat. Commun.">
        <title>Thousands of microbial genomes shed light on interconnected biogeochemical processes in an aquifer system.</title>
        <authorList>
            <person name="Anantharaman K."/>
            <person name="Brown C.T."/>
            <person name="Hug L.A."/>
            <person name="Sharon I."/>
            <person name="Castelle C.J."/>
            <person name="Probst A.J."/>
            <person name="Thomas B.C."/>
            <person name="Singh A."/>
            <person name="Wilkins M.J."/>
            <person name="Karaoz U."/>
            <person name="Brodie E.L."/>
            <person name="Williams K.H."/>
            <person name="Hubbard S.S."/>
            <person name="Banfield J.F."/>
        </authorList>
    </citation>
    <scope>NUCLEOTIDE SEQUENCE [LARGE SCALE GENOMIC DNA]</scope>
</reference>
<dbReference type="Pfam" id="PF13335">
    <property type="entry name" value="Mg_chelatase_C"/>
    <property type="match status" value="1"/>
</dbReference>
<organism evidence="3 4">
    <name type="scientific">Candidatus Magasanikbacteria bacterium RIFCSPHIGHO2_01_FULL_33_34</name>
    <dbReference type="NCBI Taxonomy" id="1798671"/>
    <lineage>
        <taxon>Bacteria</taxon>
        <taxon>Candidatus Magasanikiibacteriota</taxon>
    </lineage>
</organism>
<dbReference type="InterPro" id="IPR004482">
    <property type="entry name" value="Mg_chelat-rel"/>
</dbReference>
<dbReference type="AlphaFoldDB" id="A0A1F6LKD7"/>
<proteinExistence type="inferred from homology"/>
<dbReference type="InterPro" id="IPR027417">
    <property type="entry name" value="P-loop_NTPase"/>
</dbReference>